<dbReference type="EMBL" id="BNAV01000006">
    <property type="protein sequence ID" value="GHF66491.1"/>
    <property type="molecule type" value="Genomic_DNA"/>
</dbReference>
<feature type="region of interest" description="Disordered" evidence="1">
    <location>
        <begin position="1"/>
        <end position="34"/>
    </location>
</feature>
<organism evidence="2 3">
    <name type="scientific">Amycolatopsis bartoniae</name>
    <dbReference type="NCBI Taxonomy" id="941986"/>
    <lineage>
        <taxon>Bacteria</taxon>
        <taxon>Bacillati</taxon>
        <taxon>Actinomycetota</taxon>
        <taxon>Actinomycetes</taxon>
        <taxon>Pseudonocardiales</taxon>
        <taxon>Pseudonocardiaceae</taxon>
        <taxon>Amycolatopsis</taxon>
    </lineage>
</organism>
<reference evidence="2" key="2">
    <citation type="submission" date="2020-09" db="EMBL/GenBank/DDBJ databases">
        <authorList>
            <person name="Sun Q."/>
            <person name="Zhou Y."/>
        </authorList>
    </citation>
    <scope>NUCLEOTIDE SEQUENCE</scope>
    <source>
        <strain evidence="2">CGMCC 4.7679</strain>
    </source>
</reference>
<sequence>MNVRQYLLPRAGSRNRARDRGYAGGTPDPDTDLENLTSVNRTRVFRPLAASGTRKRWLSTHQALGSVTAIDDCEDVATASDDLLLCSGGRPIVVPLPILVP</sequence>
<gene>
    <name evidence="2" type="ORF">GCM10017566_45360</name>
</gene>
<comment type="caution">
    <text evidence="2">The sequence shown here is derived from an EMBL/GenBank/DDBJ whole genome shotgun (WGS) entry which is preliminary data.</text>
</comment>
<evidence type="ECO:0000256" key="1">
    <source>
        <dbReference type="SAM" id="MobiDB-lite"/>
    </source>
</evidence>
<reference evidence="2" key="1">
    <citation type="journal article" date="2014" name="Int. J. Syst. Evol. Microbiol.">
        <title>Complete genome sequence of Corynebacterium casei LMG S-19264T (=DSM 44701T), isolated from a smear-ripened cheese.</title>
        <authorList>
            <consortium name="US DOE Joint Genome Institute (JGI-PGF)"/>
            <person name="Walter F."/>
            <person name="Albersmeier A."/>
            <person name="Kalinowski J."/>
            <person name="Ruckert C."/>
        </authorList>
    </citation>
    <scope>NUCLEOTIDE SEQUENCE</scope>
    <source>
        <strain evidence="2">CGMCC 4.7679</strain>
    </source>
</reference>
<accession>A0A8H9MDW6</accession>
<dbReference type="Proteomes" id="UP000658656">
    <property type="component" value="Unassembled WGS sequence"/>
</dbReference>
<evidence type="ECO:0000313" key="2">
    <source>
        <dbReference type="EMBL" id="GHF66491.1"/>
    </source>
</evidence>
<proteinExistence type="predicted"/>
<evidence type="ECO:0000313" key="3">
    <source>
        <dbReference type="Proteomes" id="UP000658656"/>
    </source>
</evidence>
<protein>
    <submittedName>
        <fullName evidence="2">Uncharacterized protein</fullName>
    </submittedName>
</protein>
<keyword evidence="3" id="KW-1185">Reference proteome</keyword>
<name>A0A8H9MDW6_9PSEU</name>
<dbReference type="AlphaFoldDB" id="A0A8H9MDW6"/>